<organism evidence="8 9">
    <name type="scientific">Grifola frondosa</name>
    <name type="common">Maitake</name>
    <name type="synonym">Polyporus frondosus</name>
    <dbReference type="NCBI Taxonomy" id="5627"/>
    <lineage>
        <taxon>Eukaryota</taxon>
        <taxon>Fungi</taxon>
        <taxon>Dikarya</taxon>
        <taxon>Basidiomycota</taxon>
        <taxon>Agaricomycotina</taxon>
        <taxon>Agaricomycetes</taxon>
        <taxon>Polyporales</taxon>
        <taxon>Grifolaceae</taxon>
        <taxon>Grifola</taxon>
    </lineage>
</organism>
<dbReference type="GO" id="GO:0016538">
    <property type="term" value="F:cyclin-dependent protein serine/threonine kinase regulator activity"/>
    <property type="evidence" value="ECO:0007669"/>
    <property type="project" value="InterPro"/>
</dbReference>
<keyword evidence="9" id="KW-1185">Reference proteome</keyword>
<dbReference type="Pfam" id="PF00134">
    <property type="entry name" value="Cyclin_N"/>
    <property type="match status" value="1"/>
</dbReference>
<dbReference type="PANTHER" id="PTHR10177">
    <property type="entry name" value="CYCLINS"/>
    <property type="match status" value="1"/>
</dbReference>
<dbReference type="GO" id="GO:0044772">
    <property type="term" value="P:mitotic cell cycle phase transition"/>
    <property type="evidence" value="ECO:0007669"/>
    <property type="project" value="InterPro"/>
</dbReference>
<comment type="caution">
    <text evidence="8">The sequence shown here is derived from an EMBL/GenBank/DDBJ whole genome shotgun (WGS) entry which is preliminary data.</text>
</comment>
<dbReference type="InterPro" id="IPR006671">
    <property type="entry name" value="Cyclin_N"/>
</dbReference>
<evidence type="ECO:0000313" key="8">
    <source>
        <dbReference type="EMBL" id="OBZ77405.1"/>
    </source>
</evidence>
<evidence type="ECO:0000256" key="2">
    <source>
        <dbReference type="ARBA" id="ARBA00023127"/>
    </source>
</evidence>
<gene>
    <name evidence="8" type="primary">cdc13_1</name>
    <name evidence="8" type="ORF">A0H81_02538</name>
</gene>
<dbReference type="Gene3D" id="1.10.472.10">
    <property type="entry name" value="Cyclin-like"/>
    <property type="match status" value="2"/>
</dbReference>
<dbReference type="OrthoDB" id="5590282at2759"/>
<name>A0A1C7MKN3_GRIFR</name>
<dbReference type="PROSITE" id="PS00292">
    <property type="entry name" value="CYCLINS"/>
    <property type="match status" value="1"/>
</dbReference>
<dbReference type="InterPro" id="IPR046965">
    <property type="entry name" value="Cyclin_A/B-like"/>
</dbReference>
<comment type="similarity">
    <text evidence="4">Belongs to the cyclin family.</text>
</comment>
<accession>A0A1C7MKN3</accession>
<dbReference type="InterPro" id="IPR048258">
    <property type="entry name" value="Cyclins_cyclin-box"/>
</dbReference>
<feature type="compositionally biased region" description="Low complexity" evidence="5">
    <location>
        <begin position="10"/>
        <end position="43"/>
    </location>
</feature>
<evidence type="ECO:0000313" key="9">
    <source>
        <dbReference type="Proteomes" id="UP000092993"/>
    </source>
</evidence>
<dbReference type="GO" id="GO:0051301">
    <property type="term" value="P:cell division"/>
    <property type="evidence" value="ECO:0007669"/>
    <property type="project" value="UniProtKB-KW"/>
</dbReference>
<dbReference type="EMBL" id="LUGG01000002">
    <property type="protein sequence ID" value="OBZ77405.1"/>
    <property type="molecule type" value="Genomic_DNA"/>
</dbReference>
<evidence type="ECO:0000259" key="6">
    <source>
        <dbReference type="SMART" id="SM00385"/>
    </source>
</evidence>
<protein>
    <submittedName>
        <fullName evidence="8">G2/mitotic-specific cyclin cdc13</fullName>
    </submittedName>
</protein>
<keyword evidence="2 4" id="KW-0195">Cyclin</keyword>
<sequence>MTTTVRKPLRTVAGTAATTTTTTATTTTAAATTTRRTRSTTAAVQLQQPHPPPQPEPEPSRTQRHRRLEAVKEEPAPDNLMSVDPHPPVASVPSPRRFVAAREAAASRHSTDHPRIPRRAHTRNVARYEEVDAEAERAFKKRRTSSDAPDVEALHEAEVEHAVIPSEEIEADPNGDEWDDLDADDADDPLMVSEYVTDIFEYLKEVEQTTMPNPNYMDNQKDLTWKMRGILNDWLIQVHSRFRLLPETLFLCINLVDRFLSARVVSLVKLQLVGITCLFIAAKVEEIVAPSASNFIYCAEASYDENDILQAERYVLKTIGWNVNYPNPMHFLRRISKADDYNVQVRTVAKFLLELQCVEWRLVAAPPSLLAAAAVWLARIILGFPDWTPNLAHYSSYPESALVPTANLMLNYLLKPASVFVREWAVEHWGNVRHVSLPDELPALKALIREALAREEALAQQDLADVGEYFEQ</sequence>
<evidence type="ECO:0000256" key="5">
    <source>
        <dbReference type="SAM" id="MobiDB-lite"/>
    </source>
</evidence>
<feature type="domain" description="Cyclin-like" evidence="6">
    <location>
        <begin position="233"/>
        <end position="317"/>
    </location>
</feature>
<evidence type="ECO:0000256" key="3">
    <source>
        <dbReference type="ARBA" id="ARBA00023306"/>
    </source>
</evidence>
<dbReference type="STRING" id="5627.A0A1C7MKN3"/>
<keyword evidence="3" id="KW-0131">Cell cycle</keyword>
<feature type="region of interest" description="Disordered" evidence="5">
    <location>
        <begin position="1"/>
        <end position="93"/>
    </location>
</feature>
<dbReference type="CDD" id="cd20568">
    <property type="entry name" value="CYCLIN_CLBs_yeast_rpt1"/>
    <property type="match status" value="1"/>
</dbReference>
<dbReference type="InterPro" id="IPR004367">
    <property type="entry name" value="Cyclin_C-dom"/>
</dbReference>
<dbReference type="PIRSF" id="PIRSF001771">
    <property type="entry name" value="Cyclin_A_B_D_E"/>
    <property type="match status" value="1"/>
</dbReference>
<proteinExistence type="inferred from homology"/>
<dbReference type="Pfam" id="PF02984">
    <property type="entry name" value="Cyclin_C"/>
    <property type="match status" value="1"/>
</dbReference>
<reference evidence="8 9" key="1">
    <citation type="submission" date="2016-03" db="EMBL/GenBank/DDBJ databases">
        <title>Whole genome sequencing of Grifola frondosa 9006-11.</title>
        <authorList>
            <person name="Min B."/>
            <person name="Park H."/>
            <person name="Kim J.-G."/>
            <person name="Cho H."/>
            <person name="Oh Y.-L."/>
            <person name="Kong W.-S."/>
            <person name="Choi I.-G."/>
        </authorList>
    </citation>
    <scope>NUCLEOTIDE SEQUENCE [LARGE SCALE GENOMIC DNA]</scope>
    <source>
        <strain evidence="8 9">9006-11</strain>
    </source>
</reference>
<evidence type="ECO:0000259" key="7">
    <source>
        <dbReference type="SMART" id="SM01332"/>
    </source>
</evidence>
<dbReference type="OMA" id="YEDEIWQ"/>
<keyword evidence="1" id="KW-0132">Cell division</keyword>
<feature type="domain" description="Cyclin-like" evidence="6">
    <location>
        <begin position="330"/>
        <end position="411"/>
    </location>
</feature>
<dbReference type="InterPro" id="IPR039361">
    <property type="entry name" value="Cyclin"/>
</dbReference>
<dbReference type="SMART" id="SM01332">
    <property type="entry name" value="Cyclin_C"/>
    <property type="match status" value="1"/>
</dbReference>
<dbReference type="SUPFAM" id="SSF47954">
    <property type="entry name" value="Cyclin-like"/>
    <property type="match status" value="2"/>
</dbReference>
<dbReference type="InterPro" id="IPR036915">
    <property type="entry name" value="Cyclin-like_sf"/>
</dbReference>
<dbReference type="SMART" id="SM00385">
    <property type="entry name" value="CYCLIN"/>
    <property type="match status" value="2"/>
</dbReference>
<evidence type="ECO:0000256" key="4">
    <source>
        <dbReference type="RuleBase" id="RU000383"/>
    </source>
</evidence>
<evidence type="ECO:0000256" key="1">
    <source>
        <dbReference type="ARBA" id="ARBA00022618"/>
    </source>
</evidence>
<dbReference type="InterPro" id="IPR013763">
    <property type="entry name" value="Cyclin-like_dom"/>
</dbReference>
<feature type="domain" description="Cyclin C-terminal" evidence="7">
    <location>
        <begin position="326"/>
        <end position="438"/>
    </location>
</feature>
<dbReference type="FunFam" id="1.10.472.10:FF:000001">
    <property type="entry name" value="G2/mitotic-specific cyclin"/>
    <property type="match status" value="1"/>
</dbReference>
<dbReference type="AlphaFoldDB" id="A0A1C7MKN3"/>
<dbReference type="Proteomes" id="UP000092993">
    <property type="component" value="Unassembled WGS sequence"/>
</dbReference>